<evidence type="ECO:0000313" key="2">
    <source>
        <dbReference type="EMBL" id="AIF07140.1"/>
    </source>
</evidence>
<dbReference type="InterPro" id="IPR012041">
    <property type="entry name" value="Znf_CPxCG-like"/>
</dbReference>
<dbReference type="Pfam" id="PF19769">
    <property type="entry name" value="CPxCG_zf"/>
    <property type="match status" value="1"/>
</dbReference>
<dbReference type="EMBL" id="KF900792">
    <property type="protein sequence ID" value="AIF07140.1"/>
    <property type="molecule type" value="Genomic_DNA"/>
</dbReference>
<dbReference type="PANTHER" id="PTHR42195">
    <property type="entry name" value="UCP015877 FAMILY PROTEIN"/>
    <property type="match status" value="1"/>
</dbReference>
<dbReference type="PANTHER" id="PTHR42195:SF1">
    <property type="entry name" value="ZINC FINGER PROTEIN"/>
    <property type="match status" value="1"/>
</dbReference>
<sequence length="254" mass="28313">MQQLELECEGCGEPTLHDVLKARTSQKRGFHFQGTVRCAECGATRHAEIREAPPLKLELRLSEGGETVREKLLAEPGDRLQVGELLSHSRGPLEITALELGARRGTASTRRVEQAKARAQPIIWARLVATVRVRFAVHTGRETLSLREELPPETELAIGALVQLGGRTAIIEALHLRGGRRVTKAAAWDLKRVTCRWKGTGRGKGGREWGGRGRHGESQRRSRTSAEHSDEARKRLARRSNEGDRRENRGRRKG</sequence>
<name>A0A075GVY7_9EURY</name>
<reference evidence="2" key="1">
    <citation type="journal article" date="2014" name="Genome Biol. Evol.">
        <title>Pangenome evidence for extensive interdomain horizontal transfer affecting lineage core and shell genes in uncultured planktonic thaumarchaeota and euryarchaeota.</title>
        <authorList>
            <person name="Deschamps P."/>
            <person name="Zivanovic Y."/>
            <person name="Moreira D."/>
            <person name="Rodriguez-Valera F."/>
            <person name="Lopez-Garcia P."/>
        </authorList>
    </citation>
    <scope>NUCLEOTIDE SEQUENCE</scope>
</reference>
<dbReference type="AlphaFoldDB" id="A0A075GVY7"/>
<feature type="compositionally biased region" description="Basic and acidic residues" evidence="1">
    <location>
        <begin position="205"/>
        <end position="247"/>
    </location>
</feature>
<proteinExistence type="predicted"/>
<evidence type="ECO:0000256" key="1">
    <source>
        <dbReference type="SAM" id="MobiDB-lite"/>
    </source>
</evidence>
<organism evidence="2">
    <name type="scientific">uncultured marine group II/III euryarchaeote KM3_200_A03</name>
    <dbReference type="NCBI Taxonomy" id="1457974"/>
    <lineage>
        <taxon>Archaea</taxon>
        <taxon>Methanobacteriati</taxon>
        <taxon>Methanobacteriota</taxon>
        <taxon>environmental samples</taxon>
    </lineage>
</organism>
<protein>
    <submittedName>
        <fullName evidence="2">Uncharacterized protein</fullName>
    </submittedName>
</protein>
<feature type="region of interest" description="Disordered" evidence="1">
    <location>
        <begin position="199"/>
        <end position="254"/>
    </location>
</feature>
<accession>A0A075GVY7</accession>